<feature type="domain" description="Calcineurin-like phosphoesterase" evidence="1">
    <location>
        <begin position="1"/>
        <end position="203"/>
    </location>
</feature>
<dbReference type="InterPro" id="IPR029052">
    <property type="entry name" value="Metallo-depent_PP-like"/>
</dbReference>
<dbReference type="AlphaFoldDB" id="A0ABD6AAU7"/>
<dbReference type="RefSeq" id="WP_276305738.1">
    <property type="nucleotide sequence ID" value="NZ_CP119992.1"/>
</dbReference>
<reference evidence="2 3" key="1">
    <citation type="journal article" date="2019" name="Int. J. Syst. Evol. Microbiol.">
        <title>The Global Catalogue of Microorganisms (GCM) 10K type strain sequencing project: providing services to taxonomists for standard genome sequencing and annotation.</title>
        <authorList>
            <consortium name="The Broad Institute Genomics Platform"/>
            <consortium name="The Broad Institute Genome Sequencing Center for Infectious Disease"/>
            <person name="Wu L."/>
            <person name="Ma J."/>
        </authorList>
    </citation>
    <scope>NUCLEOTIDE SEQUENCE [LARGE SCALE GENOMIC DNA]</scope>
    <source>
        <strain evidence="2 3">PSR21</strain>
    </source>
</reference>
<organism evidence="2 3">
    <name type="scientific">Halomarina halobia</name>
    <dbReference type="NCBI Taxonomy" id="3033386"/>
    <lineage>
        <taxon>Archaea</taxon>
        <taxon>Methanobacteriati</taxon>
        <taxon>Methanobacteriota</taxon>
        <taxon>Stenosarchaea group</taxon>
        <taxon>Halobacteria</taxon>
        <taxon>Halobacteriales</taxon>
        <taxon>Natronomonadaceae</taxon>
        <taxon>Halomarina</taxon>
    </lineage>
</organism>
<evidence type="ECO:0000313" key="2">
    <source>
        <dbReference type="EMBL" id="MFC7317378.1"/>
    </source>
</evidence>
<dbReference type="SUPFAM" id="SSF56300">
    <property type="entry name" value="Metallo-dependent phosphatases"/>
    <property type="match status" value="1"/>
</dbReference>
<keyword evidence="3" id="KW-1185">Reference proteome</keyword>
<comment type="caution">
    <text evidence="2">The sequence shown here is derived from an EMBL/GenBank/DDBJ whole genome shotgun (WGS) entry which is preliminary data.</text>
</comment>
<dbReference type="PIRSF" id="PIRSF000883">
    <property type="entry name" value="Pesterase_MJ0912"/>
    <property type="match status" value="1"/>
</dbReference>
<protein>
    <submittedName>
        <fullName evidence="2">Metallophosphoesterase family protein</fullName>
    </submittedName>
</protein>
<dbReference type="InterPro" id="IPR011152">
    <property type="entry name" value="Pesterase_MJ0912"/>
</dbReference>
<name>A0ABD6AAU7_9EURY</name>
<dbReference type="GeneID" id="79315953"/>
<dbReference type="PANTHER" id="PTHR42850:SF2">
    <property type="entry name" value="BLL5683 PROTEIN"/>
    <property type="match status" value="1"/>
</dbReference>
<accession>A0ABD6AAU7</accession>
<dbReference type="Pfam" id="PF12850">
    <property type="entry name" value="Metallophos_2"/>
    <property type="match status" value="1"/>
</dbReference>
<sequence length="239" mass="25250">MRVGLLSDIHANAVALEAVLSAMPPVAALVCAGDVVGYGPRPAACVEALRAWTPDRAAVEASSEGAARGPPCESLVPVRGNHDRVLAAGASFDGGMAGAGLEHARRELTADQVAWLAALPETRRAFDGQIRVAHGHPSDPDRYVYPDLFSADLLDGERVLVLGHTHVQGVRRFPAGSVVNPGSVGQPRDGDPRAAYAVLDLDRERVDLRRVPYDVEAVERAVRDAGLPDGIAGRLRNGR</sequence>
<dbReference type="EMBL" id="JBHTBF010000002">
    <property type="protein sequence ID" value="MFC7317378.1"/>
    <property type="molecule type" value="Genomic_DNA"/>
</dbReference>
<dbReference type="Proteomes" id="UP001596547">
    <property type="component" value="Unassembled WGS sequence"/>
</dbReference>
<dbReference type="InterPro" id="IPR024654">
    <property type="entry name" value="Calcineurin-like_PHP_lpxH"/>
</dbReference>
<gene>
    <name evidence="2" type="ORF">ACFQPE_11350</name>
</gene>
<dbReference type="PANTHER" id="PTHR42850">
    <property type="entry name" value="METALLOPHOSPHOESTERASE"/>
    <property type="match status" value="1"/>
</dbReference>
<evidence type="ECO:0000259" key="1">
    <source>
        <dbReference type="Pfam" id="PF12850"/>
    </source>
</evidence>
<dbReference type="Gene3D" id="3.60.21.10">
    <property type="match status" value="1"/>
</dbReference>
<dbReference type="InterPro" id="IPR050126">
    <property type="entry name" value="Ap4A_hydrolase"/>
</dbReference>
<proteinExistence type="predicted"/>
<evidence type="ECO:0000313" key="3">
    <source>
        <dbReference type="Proteomes" id="UP001596547"/>
    </source>
</evidence>